<evidence type="ECO:0000313" key="1">
    <source>
        <dbReference type="EMBL" id="RXI07983.1"/>
    </source>
</evidence>
<comment type="caution">
    <text evidence="1">The sequence shown here is derived from an EMBL/GenBank/DDBJ whole genome shotgun (WGS) entry which is preliminary data.</text>
</comment>
<sequence length="60" mass="6425">MYNQRTAAVDVGEGDVTLEIGAGTCSLTNVLINAGSFVLAIRKCRAIYLQGCRQVFCRAS</sequence>
<name>A0A498KSG8_MALDO</name>
<accession>A0A498KSG8</accession>
<dbReference type="Proteomes" id="UP000290289">
    <property type="component" value="Chromosome 1"/>
</dbReference>
<keyword evidence="2" id="KW-1185">Reference proteome</keyword>
<dbReference type="STRING" id="3750.A0A498KSG8"/>
<dbReference type="AlphaFoldDB" id="A0A498KSG8"/>
<reference evidence="1 2" key="1">
    <citation type="submission" date="2018-10" db="EMBL/GenBank/DDBJ databases">
        <title>A high-quality apple genome assembly.</title>
        <authorList>
            <person name="Hu J."/>
        </authorList>
    </citation>
    <scope>NUCLEOTIDE SEQUENCE [LARGE SCALE GENOMIC DNA]</scope>
    <source>
        <strain evidence="2">cv. HFTH1</strain>
        <tissue evidence="1">Young leaf</tissue>
    </source>
</reference>
<protein>
    <submittedName>
        <fullName evidence="1">Uncharacterized protein</fullName>
    </submittedName>
</protein>
<dbReference type="EMBL" id="RDQH01000327">
    <property type="protein sequence ID" value="RXI07983.1"/>
    <property type="molecule type" value="Genomic_DNA"/>
</dbReference>
<organism evidence="1 2">
    <name type="scientific">Malus domestica</name>
    <name type="common">Apple</name>
    <name type="synonym">Pyrus malus</name>
    <dbReference type="NCBI Taxonomy" id="3750"/>
    <lineage>
        <taxon>Eukaryota</taxon>
        <taxon>Viridiplantae</taxon>
        <taxon>Streptophyta</taxon>
        <taxon>Embryophyta</taxon>
        <taxon>Tracheophyta</taxon>
        <taxon>Spermatophyta</taxon>
        <taxon>Magnoliopsida</taxon>
        <taxon>eudicotyledons</taxon>
        <taxon>Gunneridae</taxon>
        <taxon>Pentapetalae</taxon>
        <taxon>rosids</taxon>
        <taxon>fabids</taxon>
        <taxon>Rosales</taxon>
        <taxon>Rosaceae</taxon>
        <taxon>Amygdaloideae</taxon>
        <taxon>Maleae</taxon>
        <taxon>Malus</taxon>
    </lineage>
</organism>
<dbReference type="Gene3D" id="3.40.50.150">
    <property type="entry name" value="Vaccinia Virus protein VP39"/>
    <property type="match status" value="1"/>
</dbReference>
<gene>
    <name evidence="1" type="ORF">DVH24_014549</name>
</gene>
<dbReference type="InterPro" id="IPR029063">
    <property type="entry name" value="SAM-dependent_MTases_sf"/>
</dbReference>
<evidence type="ECO:0000313" key="2">
    <source>
        <dbReference type="Proteomes" id="UP000290289"/>
    </source>
</evidence>
<proteinExistence type="predicted"/>